<dbReference type="EMBL" id="FMVJ01000003">
    <property type="protein sequence ID" value="SCY31798.1"/>
    <property type="molecule type" value="Genomic_DNA"/>
</dbReference>
<dbReference type="AlphaFoldDB" id="A0A1G5EZF9"/>
<feature type="region of interest" description="Disordered" evidence="1">
    <location>
        <begin position="33"/>
        <end position="53"/>
    </location>
</feature>
<dbReference type="OrthoDB" id="8021494at2"/>
<keyword evidence="2" id="KW-0472">Membrane</keyword>
<dbReference type="RefSeq" id="WP_091131476.1">
    <property type="nucleotide sequence ID" value="NZ_FMVJ01000003.1"/>
</dbReference>
<sequence>MDSSIVLIWIGALLILCGVVYGAAQALRAGRLSDARRGQASRKGASLEPQQSPRSFSFKTHWPAFVMILLGGILIFTETAF</sequence>
<keyword evidence="2" id="KW-0812">Transmembrane</keyword>
<organism evidence="3 4">
    <name type="scientific">Microvirga guangxiensis</name>
    <dbReference type="NCBI Taxonomy" id="549386"/>
    <lineage>
        <taxon>Bacteria</taxon>
        <taxon>Pseudomonadati</taxon>
        <taxon>Pseudomonadota</taxon>
        <taxon>Alphaproteobacteria</taxon>
        <taxon>Hyphomicrobiales</taxon>
        <taxon>Methylobacteriaceae</taxon>
        <taxon>Microvirga</taxon>
    </lineage>
</organism>
<dbReference type="STRING" id="549386.SAMN02927923_01142"/>
<feature type="transmembrane region" description="Helical" evidence="2">
    <location>
        <begin position="60"/>
        <end position="77"/>
    </location>
</feature>
<dbReference type="Proteomes" id="UP000199569">
    <property type="component" value="Unassembled WGS sequence"/>
</dbReference>
<protein>
    <submittedName>
        <fullName evidence="3">Uncharacterized protein</fullName>
    </submittedName>
</protein>
<proteinExistence type="predicted"/>
<name>A0A1G5EZF9_9HYPH</name>
<evidence type="ECO:0000256" key="2">
    <source>
        <dbReference type="SAM" id="Phobius"/>
    </source>
</evidence>
<evidence type="ECO:0000256" key="1">
    <source>
        <dbReference type="SAM" id="MobiDB-lite"/>
    </source>
</evidence>
<keyword evidence="4" id="KW-1185">Reference proteome</keyword>
<gene>
    <name evidence="3" type="ORF">SAMN02927923_01142</name>
</gene>
<feature type="transmembrane region" description="Helical" evidence="2">
    <location>
        <begin position="6"/>
        <end position="27"/>
    </location>
</feature>
<keyword evidence="2" id="KW-1133">Transmembrane helix</keyword>
<evidence type="ECO:0000313" key="4">
    <source>
        <dbReference type="Proteomes" id="UP000199569"/>
    </source>
</evidence>
<accession>A0A1G5EZF9</accession>
<evidence type="ECO:0000313" key="3">
    <source>
        <dbReference type="EMBL" id="SCY31798.1"/>
    </source>
</evidence>
<reference evidence="3 4" key="1">
    <citation type="submission" date="2016-10" db="EMBL/GenBank/DDBJ databases">
        <authorList>
            <person name="de Groot N.N."/>
        </authorList>
    </citation>
    <scope>NUCLEOTIDE SEQUENCE [LARGE SCALE GENOMIC DNA]</scope>
    <source>
        <strain evidence="3 4">CGMCC 1.7666</strain>
    </source>
</reference>